<dbReference type="Pfam" id="PF03770">
    <property type="entry name" value="IPK"/>
    <property type="match status" value="1"/>
</dbReference>
<dbReference type="AlphaFoldDB" id="A0A9Q0RLL7"/>
<dbReference type="PANTHER" id="PTHR12400">
    <property type="entry name" value="INOSITOL POLYPHOSPHATE KINASE"/>
    <property type="match status" value="1"/>
</dbReference>
<feature type="region of interest" description="Disordered" evidence="5">
    <location>
        <begin position="259"/>
        <end position="291"/>
    </location>
</feature>
<accession>A0A9Q0RLL7</accession>
<dbReference type="InterPro" id="IPR038286">
    <property type="entry name" value="IPK_sf"/>
</dbReference>
<evidence type="ECO:0000256" key="2">
    <source>
        <dbReference type="ARBA" id="ARBA00022679"/>
    </source>
</evidence>
<evidence type="ECO:0000313" key="7">
    <source>
        <dbReference type="Proteomes" id="UP001142055"/>
    </source>
</evidence>
<keyword evidence="2 4" id="KW-0808">Transferase</keyword>
<evidence type="ECO:0000256" key="4">
    <source>
        <dbReference type="RuleBase" id="RU363090"/>
    </source>
</evidence>
<keyword evidence="3 4" id="KW-0418">Kinase</keyword>
<evidence type="ECO:0000256" key="3">
    <source>
        <dbReference type="ARBA" id="ARBA00022777"/>
    </source>
</evidence>
<proteinExistence type="inferred from homology"/>
<organism evidence="6 7">
    <name type="scientific">Blomia tropicalis</name>
    <name type="common">Mite</name>
    <dbReference type="NCBI Taxonomy" id="40697"/>
    <lineage>
        <taxon>Eukaryota</taxon>
        <taxon>Metazoa</taxon>
        <taxon>Ecdysozoa</taxon>
        <taxon>Arthropoda</taxon>
        <taxon>Chelicerata</taxon>
        <taxon>Arachnida</taxon>
        <taxon>Acari</taxon>
        <taxon>Acariformes</taxon>
        <taxon>Sarcoptiformes</taxon>
        <taxon>Astigmata</taxon>
        <taxon>Glycyphagoidea</taxon>
        <taxon>Echimyopodidae</taxon>
        <taxon>Blomia</taxon>
    </lineage>
</organism>
<name>A0A9Q0RLL7_BLOTA</name>
<sequence>MNQCEDVCVKPCQRQTTNESTIELEPFIHQVGGRSAILVFGDCICKPVNDRELIFYESIEKYAPQLKSFVPQFNGVISVNFTESNDGYLMITTKSSSLQDSHSGNNHVVNLEKNENASANASNVNNTNSILQSPNSPYQKFVTKYRVKLCRPLREIIIESHEEDIENDVSPDLECSKKQLEDFIMLKNMKTDTYQSYSTSTNNLASPLVNSQTSSLSLSRSRSTSISIPNFEDGNFFNNTDLTTLFDNQLFVNEAGQNGLNLGNHTQQNSQQSFSRQTSVQSSPTKKLVSKSTTKHNPWVLKTFSALSEFTDSMKDQRFIMLENLVSKFEYPCIMDLKMGTRLHDDNATESKKQSHQSKVNETTSGALGLRITGIQIYDKSLDRFICYNKYYGRKLSPESFKASLKKFVSNENFVAHNLLEKLITKLKQLRSVVVELKTFRFYTSSLLLIYEGNTYKSNEIDTNLKSVDNDLGKLAQDSDKLIDVRIIDFAHSTHGHMGTCLDSPTSSQSTNSTNDYDEGFVFGLDNLIKILTLFQKESNQE</sequence>
<dbReference type="Proteomes" id="UP001142055">
    <property type="component" value="Chromosome 3"/>
</dbReference>
<evidence type="ECO:0000256" key="5">
    <source>
        <dbReference type="SAM" id="MobiDB-lite"/>
    </source>
</evidence>
<dbReference type="EC" id="2.7.-.-" evidence="4"/>
<evidence type="ECO:0000256" key="1">
    <source>
        <dbReference type="ARBA" id="ARBA00007374"/>
    </source>
</evidence>
<dbReference type="SUPFAM" id="SSF56104">
    <property type="entry name" value="SAICAR synthase-like"/>
    <property type="match status" value="1"/>
</dbReference>
<dbReference type="PANTHER" id="PTHR12400:SF21">
    <property type="entry name" value="KINASE"/>
    <property type="match status" value="1"/>
</dbReference>
<reference evidence="6" key="1">
    <citation type="submission" date="2022-12" db="EMBL/GenBank/DDBJ databases">
        <title>Genome assemblies of Blomia tropicalis.</title>
        <authorList>
            <person name="Cui Y."/>
        </authorList>
    </citation>
    <scope>NUCLEOTIDE SEQUENCE</scope>
    <source>
        <tissue evidence="6">Adult mites</tissue>
    </source>
</reference>
<dbReference type="EMBL" id="JAPWDV010000003">
    <property type="protein sequence ID" value="KAJ6217481.1"/>
    <property type="molecule type" value="Genomic_DNA"/>
</dbReference>
<protein>
    <recommendedName>
        <fullName evidence="4">Kinase</fullName>
        <ecNumber evidence="4">2.7.-.-</ecNumber>
    </recommendedName>
</protein>
<dbReference type="Gene3D" id="3.30.470.160">
    <property type="entry name" value="Inositol polyphosphate kinase"/>
    <property type="match status" value="1"/>
</dbReference>
<dbReference type="GO" id="GO:0032958">
    <property type="term" value="P:inositol phosphate biosynthetic process"/>
    <property type="evidence" value="ECO:0007669"/>
    <property type="project" value="InterPro"/>
</dbReference>
<keyword evidence="7" id="KW-1185">Reference proteome</keyword>
<comment type="similarity">
    <text evidence="1 4">Belongs to the inositol phosphokinase (IPK) family.</text>
</comment>
<dbReference type="GO" id="GO:0046854">
    <property type="term" value="P:phosphatidylinositol phosphate biosynthetic process"/>
    <property type="evidence" value="ECO:0007669"/>
    <property type="project" value="TreeGrafter"/>
</dbReference>
<dbReference type="InterPro" id="IPR005522">
    <property type="entry name" value="IPK"/>
</dbReference>
<dbReference type="GO" id="GO:0005634">
    <property type="term" value="C:nucleus"/>
    <property type="evidence" value="ECO:0007669"/>
    <property type="project" value="TreeGrafter"/>
</dbReference>
<dbReference type="GO" id="GO:0005737">
    <property type="term" value="C:cytoplasm"/>
    <property type="evidence" value="ECO:0007669"/>
    <property type="project" value="TreeGrafter"/>
</dbReference>
<dbReference type="OMA" id="RISYNPW"/>
<comment type="caution">
    <text evidence="6">The sequence shown here is derived from an EMBL/GenBank/DDBJ whole genome shotgun (WGS) entry which is preliminary data.</text>
</comment>
<evidence type="ECO:0000313" key="6">
    <source>
        <dbReference type="EMBL" id="KAJ6217481.1"/>
    </source>
</evidence>
<gene>
    <name evidence="6" type="ORF">RDWZM_008638</name>
</gene>
<dbReference type="GO" id="GO:0000828">
    <property type="term" value="F:inositol hexakisphosphate kinase activity"/>
    <property type="evidence" value="ECO:0007669"/>
    <property type="project" value="TreeGrafter"/>
</dbReference>